<feature type="compositionally biased region" description="Low complexity" evidence="2">
    <location>
        <begin position="355"/>
        <end position="373"/>
    </location>
</feature>
<feature type="compositionally biased region" description="Low complexity" evidence="2">
    <location>
        <begin position="329"/>
        <end position="345"/>
    </location>
</feature>
<dbReference type="Proteomes" id="UP000094236">
    <property type="component" value="Unassembled WGS sequence"/>
</dbReference>
<dbReference type="AlphaFoldDB" id="A0A1E4TX70"/>
<reference evidence="5" key="1">
    <citation type="submission" date="2016-05" db="EMBL/GenBank/DDBJ databases">
        <title>Comparative genomics of biotechnologically important yeasts.</title>
        <authorList>
            <consortium name="DOE Joint Genome Institute"/>
            <person name="Riley R."/>
            <person name="Haridas S."/>
            <person name="Wolfe K.H."/>
            <person name="Lopes M.R."/>
            <person name="Hittinger C.T."/>
            <person name="Goker M."/>
            <person name="Salamov A."/>
            <person name="Wisecaver J."/>
            <person name="Long T.M."/>
            <person name="Aerts A.L."/>
            <person name="Barry K."/>
            <person name="Choi C."/>
            <person name="Clum A."/>
            <person name="Coughlan A.Y."/>
            <person name="Deshpande S."/>
            <person name="Douglass A.P."/>
            <person name="Hanson S.J."/>
            <person name="Klenk H.-P."/>
            <person name="Labutti K."/>
            <person name="Lapidus A."/>
            <person name="Lindquist E."/>
            <person name="Lipzen A."/>
            <person name="Meier-Kolthoff J.P."/>
            <person name="Ohm R.A."/>
            <person name="Otillar R.P."/>
            <person name="Pangilinan J."/>
            <person name="Peng Y."/>
            <person name="Rokas A."/>
            <person name="Rosa C.A."/>
            <person name="Scheuner C."/>
            <person name="Sibirny A.A."/>
            <person name="Slot J.C."/>
            <person name="Stielow J.B."/>
            <person name="Sun H."/>
            <person name="Kurtzman C.P."/>
            <person name="Blackwell M."/>
            <person name="Grigoriev I.V."/>
            <person name="Jeffries T.W."/>
        </authorList>
    </citation>
    <scope>NUCLEOTIDE SEQUENCE [LARGE SCALE GENOMIC DNA]</scope>
    <source>
        <strain evidence="5">NRRL Y-2460</strain>
    </source>
</reference>
<evidence type="ECO:0000313" key="4">
    <source>
        <dbReference type="EMBL" id="ODV96350.1"/>
    </source>
</evidence>
<feature type="compositionally biased region" description="Basic residues" evidence="2">
    <location>
        <begin position="242"/>
        <end position="257"/>
    </location>
</feature>
<gene>
    <name evidence="4" type="ORF">PACTADRAFT_80385</name>
</gene>
<dbReference type="GO" id="GO:0031588">
    <property type="term" value="C:nucleotide-activated protein kinase complex"/>
    <property type="evidence" value="ECO:0007669"/>
    <property type="project" value="TreeGrafter"/>
</dbReference>
<accession>A0A1E4TX70</accession>
<dbReference type="PANTHER" id="PTHR10343">
    <property type="entry name" value="5'-AMP-ACTIVATED PROTEIN KINASE , BETA SUBUNIT"/>
    <property type="match status" value="1"/>
</dbReference>
<dbReference type="GO" id="GO:0019901">
    <property type="term" value="F:protein kinase binding"/>
    <property type="evidence" value="ECO:0007669"/>
    <property type="project" value="TreeGrafter"/>
</dbReference>
<dbReference type="STRING" id="669874.A0A1E4TX70"/>
<comment type="similarity">
    <text evidence="1">Belongs to the 5'-AMP-activated protein kinase beta subunit family.</text>
</comment>
<dbReference type="InterPro" id="IPR014756">
    <property type="entry name" value="Ig_E-set"/>
</dbReference>
<evidence type="ECO:0000259" key="3">
    <source>
        <dbReference type="Pfam" id="PF16561"/>
    </source>
</evidence>
<feature type="compositionally biased region" description="Basic and acidic residues" evidence="2">
    <location>
        <begin position="397"/>
        <end position="413"/>
    </location>
</feature>
<dbReference type="InterPro" id="IPR032640">
    <property type="entry name" value="AMPK1_CBM"/>
</dbReference>
<feature type="compositionally biased region" description="Low complexity" evidence="2">
    <location>
        <begin position="385"/>
        <end position="395"/>
    </location>
</feature>
<dbReference type="GO" id="GO:0005634">
    <property type="term" value="C:nucleus"/>
    <property type="evidence" value="ECO:0007669"/>
    <property type="project" value="TreeGrafter"/>
</dbReference>
<dbReference type="InterPro" id="IPR050827">
    <property type="entry name" value="CRP1_MDG1_kinase"/>
</dbReference>
<feature type="region of interest" description="Disordered" evidence="2">
    <location>
        <begin position="169"/>
        <end position="190"/>
    </location>
</feature>
<evidence type="ECO:0000256" key="2">
    <source>
        <dbReference type="SAM" id="MobiDB-lite"/>
    </source>
</evidence>
<evidence type="ECO:0000256" key="1">
    <source>
        <dbReference type="ARBA" id="ARBA00010926"/>
    </source>
</evidence>
<dbReference type="SUPFAM" id="SSF81296">
    <property type="entry name" value="E set domains"/>
    <property type="match status" value="1"/>
</dbReference>
<dbReference type="OrthoDB" id="5976022at2759"/>
<feature type="compositionally biased region" description="Low complexity" evidence="2">
    <location>
        <begin position="415"/>
        <end position="441"/>
    </location>
</feature>
<evidence type="ECO:0000313" key="5">
    <source>
        <dbReference type="Proteomes" id="UP000094236"/>
    </source>
</evidence>
<dbReference type="InterPro" id="IPR013783">
    <property type="entry name" value="Ig-like_fold"/>
</dbReference>
<feature type="compositionally biased region" description="Low complexity" evidence="2">
    <location>
        <begin position="258"/>
        <end position="321"/>
    </location>
</feature>
<organism evidence="4 5">
    <name type="scientific">Pachysolen tannophilus NRRL Y-2460</name>
    <dbReference type="NCBI Taxonomy" id="669874"/>
    <lineage>
        <taxon>Eukaryota</taxon>
        <taxon>Fungi</taxon>
        <taxon>Dikarya</taxon>
        <taxon>Ascomycota</taxon>
        <taxon>Saccharomycotina</taxon>
        <taxon>Pichiomycetes</taxon>
        <taxon>Pachysolenaceae</taxon>
        <taxon>Pachysolen</taxon>
    </lineage>
</organism>
<feature type="domain" description="AMP-activated protein kinase glycogen-binding" evidence="3">
    <location>
        <begin position="2"/>
        <end position="81"/>
    </location>
</feature>
<sequence length="494" mass="51244">MSYTFTWGSGPKDVIVTGSFDNWSKSLPLVHNSKGSFELTVPLDLKSSEKIYYKYVVDGEWRVSSNGKIEKDSSGIENNVLYSADLINSKSNSNSAKIPESGGLSISKADVAAAAASSSATGGPGIHVPSDPNSVDAFKNVSNVDAKALNEQINSEKGKENVKDLKTTVMPSNEGKQQTLNEPGIYVPSDANSIDAFKNVSKVDAKELNEQINAEQAAKAGKEKTAAPVASTEGTSGSTSGSKKKKKVKKNKKKTKKNNNNSNNNNNNNNGAQDSTAANATTGAVGAAGATGAATATNGSGTETAPATAATSTEEVPTTAESSEEVSEAPETAPETVPEIAPETVAETVPETLPEADVAAATTTEEPATVDEPIPAATIEKPAETVEPVKQVEPVEPVEKEVKPKSDGVKEKVPAATINTATTPSTTKAKAKTKTTATAATSDKSQKESSTKPATTAKTTAATSGQAKKTEATNNVDSKKQKKGFLSKLKKFFS</sequence>
<name>A0A1E4TX70_PACTA</name>
<dbReference type="GO" id="GO:0007165">
    <property type="term" value="P:signal transduction"/>
    <property type="evidence" value="ECO:0007669"/>
    <property type="project" value="TreeGrafter"/>
</dbReference>
<keyword evidence="5" id="KW-1185">Reference proteome</keyword>
<protein>
    <recommendedName>
        <fullName evidence="3">AMP-activated protein kinase glycogen-binding domain-containing protein</fullName>
    </recommendedName>
</protein>
<dbReference type="EMBL" id="KV454013">
    <property type="protein sequence ID" value="ODV96350.1"/>
    <property type="molecule type" value="Genomic_DNA"/>
</dbReference>
<feature type="compositionally biased region" description="Low complexity" evidence="2">
    <location>
        <begin position="451"/>
        <end position="467"/>
    </location>
</feature>
<dbReference type="GO" id="GO:0005737">
    <property type="term" value="C:cytoplasm"/>
    <property type="evidence" value="ECO:0007669"/>
    <property type="project" value="TreeGrafter"/>
</dbReference>
<dbReference type="CDD" id="cd02859">
    <property type="entry name" value="E_set_AMPKbeta_like_N"/>
    <property type="match status" value="1"/>
</dbReference>
<feature type="compositionally biased region" description="Polar residues" evidence="2">
    <location>
        <begin position="169"/>
        <end position="181"/>
    </location>
</feature>
<feature type="region of interest" description="Disordered" evidence="2">
    <location>
        <begin position="214"/>
        <end position="494"/>
    </location>
</feature>
<feature type="compositionally biased region" description="Basic residues" evidence="2">
    <location>
        <begin position="480"/>
        <end position="494"/>
    </location>
</feature>
<dbReference type="Pfam" id="PF16561">
    <property type="entry name" value="AMPK1_CBM"/>
    <property type="match status" value="1"/>
</dbReference>
<proteinExistence type="inferred from homology"/>
<dbReference type="Gene3D" id="2.60.40.10">
    <property type="entry name" value="Immunoglobulins"/>
    <property type="match status" value="1"/>
</dbReference>
<dbReference type="PANTHER" id="PTHR10343:SF84">
    <property type="entry name" value="5'-AMP-ACTIVATED PROTEIN KINASE SUBUNIT BETA-1"/>
    <property type="match status" value="1"/>
</dbReference>